<name>A0A383DNM2_9ZZZZ</name>
<dbReference type="EMBL" id="UINC01218709">
    <property type="protein sequence ID" value="SVE45845.1"/>
    <property type="molecule type" value="Genomic_DNA"/>
</dbReference>
<protein>
    <submittedName>
        <fullName evidence="1">Uncharacterized protein</fullName>
    </submittedName>
</protein>
<feature type="non-terminal residue" evidence="1">
    <location>
        <position position="75"/>
    </location>
</feature>
<proteinExistence type="predicted"/>
<gene>
    <name evidence="1" type="ORF">METZ01_LOCUS498699</name>
</gene>
<organism evidence="1">
    <name type="scientific">marine metagenome</name>
    <dbReference type="NCBI Taxonomy" id="408172"/>
    <lineage>
        <taxon>unclassified sequences</taxon>
        <taxon>metagenomes</taxon>
        <taxon>ecological metagenomes</taxon>
    </lineage>
</organism>
<accession>A0A383DNM2</accession>
<reference evidence="1" key="1">
    <citation type="submission" date="2018-05" db="EMBL/GenBank/DDBJ databases">
        <authorList>
            <person name="Lanie J.A."/>
            <person name="Ng W.-L."/>
            <person name="Kazmierczak K.M."/>
            <person name="Andrzejewski T.M."/>
            <person name="Davidsen T.M."/>
            <person name="Wayne K.J."/>
            <person name="Tettelin H."/>
            <person name="Glass J.I."/>
            <person name="Rusch D."/>
            <person name="Podicherti R."/>
            <person name="Tsui H.-C.T."/>
            <person name="Winkler M.E."/>
        </authorList>
    </citation>
    <scope>NUCLEOTIDE SEQUENCE</scope>
</reference>
<sequence length="75" mass="7859">MSTIIQIKRNSGTTAPTTSDLVIGEMAYAYDASNNGASAKLYIEAVNSSSAADIHLIGGKYFTDLMDHTLGTTTA</sequence>
<evidence type="ECO:0000313" key="1">
    <source>
        <dbReference type="EMBL" id="SVE45845.1"/>
    </source>
</evidence>
<dbReference type="AlphaFoldDB" id="A0A383DNM2"/>